<dbReference type="OrthoDB" id="566238at2759"/>
<dbReference type="PANTHER" id="PTHR44086">
    <property type="entry name" value="THIOSULFATE SULFURTRANSFERASE RDL2, MITOCHONDRIAL-RELATED"/>
    <property type="match status" value="1"/>
</dbReference>
<reference evidence="2" key="1">
    <citation type="submission" date="2021-03" db="EMBL/GenBank/DDBJ databases">
        <title>Chromosome level genome of the anhydrobiotic midge Polypedilum vanderplanki.</title>
        <authorList>
            <person name="Yoshida Y."/>
            <person name="Kikawada T."/>
            <person name="Gusev O."/>
        </authorList>
    </citation>
    <scope>NUCLEOTIDE SEQUENCE</scope>
    <source>
        <strain evidence="2">NIAS01</strain>
        <tissue evidence="2">Whole body or cell culture</tissue>
    </source>
</reference>
<dbReference type="Proteomes" id="UP001107558">
    <property type="component" value="Chromosome 3"/>
</dbReference>
<dbReference type="Gene3D" id="3.40.250.10">
    <property type="entry name" value="Rhodanese-like domain"/>
    <property type="match status" value="1"/>
</dbReference>
<dbReference type="PROSITE" id="PS50206">
    <property type="entry name" value="RHODANESE_3"/>
    <property type="match status" value="1"/>
</dbReference>
<gene>
    <name evidence="2" type="ORF">PVAND_002168</name>
</gene>
<evidence type="ECO:0000259" key="1">
    <source>
        <dbReference type="PROSITE" id="PS50206"/>
    </source>
</evidence>
<dbReference type="InterPro" id="IPR001763">
    <property type="entry name" value="Rhodanese-like_dom"/>
</dbReference>
<dbReference type="Pfam" id="PF00581">
    <property type="entry name" value="Rhodanese"/>
    <property type="match status" value="1"/>
</dbReference>
<evidence type="ECO:0000313" key="3">
    <source>
        <dbReference type="Proteomes" id="UP001107558"/>
    </source>
</evidence>
<protein>
    <recommendedName>
        <fullName evidence="1">Rhodanese domain-containing protein</fullName>
    </recommendedName>
</protein>
<keyword evidence="3" id="KW-1185">Reference proteome</keyword>
<feature type="domain" description="Rhodanese" evidence="1">
    <location>
        <begin position="20"/>
        <end position="120"/>
    </location>
</feature>
<dbReference type="SUPFAM" id="SSF52821">
    <property type="entry name" value="Rhodanese/Cell cycle control phosphatase"/>
    <property type="match status" value="1"/>
</dbReference>
<organism evidence="2 3">
    <name type="scientific">Polypedilum vanderplanki</name>
    <name type="common">Sleeping chironomid midge</name>
    <dbReference type="NCBI Taxonomy" id="319348"/>
    <lineage>
        <taxon>Eukaryota</taxon>
        <taxon>Metazoa</taxon>
        <taxon>Ecdysozoa</taxon>
        <taxon>Arthropoda</taxon>
        <taxon>Hexapoda</taxon>
        <taxon>Insecta</taxon>
        <taxon>Pterygota</taxon>
        <taxon>Neoptera</taxon>
        <taxon>Endopterygota</taxon>
        <taxon>Diptera</taxon>
        <taxon>Nematocera</taxon>
        <taxon>Chironomoidea</taxon>
        <taxon>Chironomidae</taxon>
        <taxon>Chironominae</taxon>
        <taxon>Polypedilum</taxon>
        <taxon>Polypedilum</taxon>
    </lineage>
</organism>
<dbReference type="AlphaFoldDB" id="A0A9J6BQ66"/>
<sequence>MNSRFRVGIASYEEVIDSLKDPERLLIDVRGENEVSSTGQIPTSINIPLEKIHDELRLSAPAFSAKYERNKPGTYDEVIFYCKFGDQAQTAAEMALQIGFRNVKCYRGGWSEWSYKWVEWDDWVDPDRAQQHENYKQTGNP</sequence>
<dbReference type="InterPro" id="IPR036873">
    <property type="entry name" value="Rhodanese-like_dom_sf"/>
</dbReference>
<evidence type="ECO:0000313" key="2">
    <source>
        <dbReference type="EMBL" id="KAG5672004.1"/>
    </source>
</evidence>
<dbReference type="EMBL" id="JADBJN010000003">
    <property type="protein sequence ID" value="KAG5672004.1"/>
    <property type="molecule type" value="Genomic_DNA"/>
</dbReference>
<dbReference type="SMART" id="SM00450">
    <property type="entry name" value="RHOD"/>
    <property type="match status" value="1"/>
</dbReference>
<accession>A0A9J6BQ66</accession>
<proteinExistence type="predicted"/>
<name>A0A9J6BQ66_POLVA</name>
<comment type="caution">
    <text evidence="2">The sequence shown here is derived from an EMBL/GenBank/DDBJ whole genome shotgun (WGS) entry which is preliminary data.</text>
</comment>
<dbReference type="PANTHER" id="PTHR44086:SF10">
    <property type="entry name" value="THIOSULFATE SULFURTRANSFERASE_RHODANESE-LIKE DOMAIN-CONTAINING PROTEIN 3"/>
    <property type="match status" value="1"/>
</dbReference>